<evidence type="ECO:0000256" key="4">
    <source>
        <dbReference type="ARBA" id="ARBA00022516"/>
    </source>
</evidence>
<dbReference type="EC" id="2.4.1.182" evidence="2"/>
<name>A0A8D5FVT0_9BACT</name>
<evidence type="ECO:0000256" key="3">
    <source>
        <dbReference type="ARBA" id="ARBA00020902"/>
    </source>
</evidence>
<comment type="catalytic activity">
    <reaction evidence="9">
        <text>a lipid X + a UDP-2-N,3-O-bis[(3R)-3-hydroxyacyl]-alpha-D-glucosamine = a lipid A disaccharide + UDP + H(+)</text>
        <dbReference type="Rhea" id="RHEA:67828"/>
        <dbReference type="ChEBI" id="CHEBI:15378"/>
        <dbReference type="ChEBI" id="CHEBI:58223"/>
        <dbReference type="ChEBI" id="CHEBI:137748"/>
        <dbReference type="ChEBI" id="CHEBI:176338"/>
        <dbReference type="ChEBI" id="CHEBI:176343"/>
        <dbReference type="EC" id="2.4.1.182"/>
    </reaction>
</comment>
<dbReference type="GO" id="GO:0016020">
    <property type="term" value="C:membrane"/>
    <property type="evidence" value="ECO:0007669"/>
    <property type="project" value="GOC"/>
</dbReference>
<evidence type="ECO:0000256" key="6">
    <source>
        <dbReference type="ARBA" id="ARBA00022676"/>
    </source>
</evidence>
<dbReference type="GO" id="GO:0005543">
    <property type="term" value="F:phospholipid binding"/>
    <property type="evidence" value="ECO:0007669"/>
    <property type="project" value="TreeGrafter"/>
</dbReference>
<dbReference type="GO" id="GO:0008915">
    <property type="term" value="F:lipid-A-disaccharide synthase activity"/>
    <property type="evidence" value="ECO:0007669"/>
    <property type="project" value="UniProtKB-EC"/>
</dbReference>
<protein>
    <recommendedName>
        <fullName evidence="3">Lipid-A-disaccharide synthase</fullName>
        <ecNumber evidence="2">2.4.1.182</ecNumber>
    </recommendedName>
</protein>
<evidence type="ECO:0000313" key="10">
    <source>
        <dbReference type="EMBL" id="BCL60812.1"/>
    </source>
</evidence>
<keyword evidence="5" id="KW-0441">Lipid A biosynthesis</keyword>
<evidence type="ECO:0000256" key="7">
    <source>
        <dbReference type="ARBA" id="ARBA00022679"/>
    </source>
</evidence>
<dbReference type="KEGG" id="dbk:DGMP_15050"/>
<dbReference type="PANTHER" id="PTHR30372:SF4">
    <property type="entry name" value="LIPID-A-DISACCHARIDE SYNTHASE, MITOCHONDRIAL-RELATED"/>
    <property type="match status" value="1"/>
</dbReference>
<keyword evidence="6" id="KW-0328">Glycosyltransferase</keyword>
<evidence type="ECO:0000256" key="9">
    <source>
        <dbReference type="ARBA" id="ARBA00048975"/>
    </source>
</evidence>
<organism evidence="10 11">
    <name type="scientific">Desulfomarina profundi</name>
    <dbReference type="NCBI Taxonomy" id="2772557"/>
    <lineage>
        <taxon>Bacteria</taxon>
        <taxon>Pseudomonadati</taxon>
        <taxon>Thermodesulfobacteriota</taxon>
        <taxon>Desulfobulbia</taxon>
        <taxon>Desulfobulbales</taxon>
        <taxon>Desulfobulbaceae</taxon>
        <taxon>Desulfomarina</taxon>
    </lineage>
</organism>
<dbReference type="AlphaFoldDB" id="A0A8D5FVT0"/>
<evidence type="ECO:0000256" key="2">
    <source>
        <dbReference type="ARBA" id="ARBA00012687"/>
    </source>
</evidence>
<sequence>MIVTGEASGDLHGANLVRALQSRSSDLSFCGMGGNELKSLGVEILFDAAKVSVVGIVEVVARLKDIFSAQSILKKRMVLDPPDLLILIDLPDFNLLLAKKAKKIGIPVFYYIPPQVWAWRQGRTEIIRERTDKVGVILPFEESFLKKRGVDARYVGHPLLDSVRPTLTSEKFYEKYDIAPVSAASVCFPEAENRK</sequence>
<keyword evidence="11" id="KW-1185">Reference proteome</keyword>
<dbReference type="PANTHER" id="PTHR30372">
    <property type="entry name" value="LIPID-A-DISACCHARIDE SYNTHASE"/>
    <property type="match status" value="1"/>
</dbReference>
<dbReference type="Proteomes" id="UP000826725">
    <property type="component" value="Chromosome"/>
</dbReference>
<accession>A0A8D5FVT0</accession>
<evidence type="ECO:0000313" key="11">
    <source>
        <dbReference type="Proteomes" id="UP000826725"/>
    </source>
</evidence>
<dbReference type="EMBL" id="AP024086">
    <property type="protein sequence ID" value="BCL60812.1"/>
    <property type="molecule type" value="Genomic_DNA"/>
</dbReference>
<proteinExistence type="predicted"/>
<dbReference type="InterPro" id="IPR003835">
    <property type="entry name" value="Glyco_trans_19"/>
</dbReference>
<gene>
    <name evidence="10" type="ORF">DGMP_15050</name>
</gene>
<evidence type="ECO:0000256" key="8">
    <source>
        <dbReference type="ARBA" id="ARBA00023098"/>
    </source>
</evidence>
<evidence type="ECO:0000256" key="1">
    <source>
        <dbReference type="ARBA" id="ARBA00002056"/>
    </source>
</evidence>
<dbReference type="Pfam" id="PF02684">
    <property type="entry name" value="LpxB"/>
    <property type="match status" value="1"/>
</dbReference>
<keyword evidence="7" id="KW-0808">Transferase</keyword>
<comment type="function">
    <text evidence="1">Condensation of UDP-2,3-diacylglucosamine and 2,3-diacylglucosamine-1-phosphate to form lipid A disaccharide, a precursor of lipid A, a phosphorylated glycolipid that anchors the lipopolysaccharide to the outer membrane of the cell.</text>
</comment>
<dbReference type="GO" id="GO:0009245">
    <property type="term" value="P:lipid A biosynthetic process"/>
    <property type="evidence" value="ECO:0007669"/>
    <property type="project" value="UniProtKB-KW"/>
</dbReference>
<reference evidence="10" key="1">
    <citation type="submission" date="2020-09" db="EMBL/GenBank/DDBJ databases">
        <title>Desulfogranum mesoprofundum gen. nov., sp. nov., a novel mesophilic, sulfate-reducing chemolithoautotroph isolated from a deep-sea hydrothermal vent chimney in the Suiyo Seamount.</title>
        <authorList>
            <person name="Hashimoto Y."/>
            <person name="Nakagawa S."/>
        </authorList>
    </citation>
    <scope>NUCLEOTIDE SEQUENCE</scope>
    <source>
        <strain evidence="10">KT2</strain>
    </source>
</reference>
<keyword evidence="8" id="KW-0443">Lipid metabolism</keyword>
<evidence type="ECO:0000256" key="5">
    <source>
        <dbReference type="ARBA" id="ARBA00022556"/>
    </source>
</evidence>
<keyword evidence="4" id="KW-0444">Lipid biosynthesis</keyword>